<evidence type="ECO:0000313" key="9">
    <source>
        <dbReference type="EMBL" id="TID30995.1"/>
    </source>
</evidence>
<dbReference type="SUPFAM" id="SSF51695">
    <property type="entry name" value="PLC-like phosphodiesterases"/>
    <property type="match status" value="1"/>
</dbReference>
<dbReference type="EC" id="2.1.1.319" evidence="1"/>
<evidence type="ECO:0000256" key="1">
    <source>
        <dbReference type="ARBA" id="ARBA00011925"/>
    </source>
</evidence>
<dbReference type="PANTHER" id="PTHR11006:SF53">
    <property type="entry name" value="PROTEIN ARGININE N-METHYLTRANSFERASE 3"/>
    <property type="match status" value="1"/>
</dbReference>
<dbReference type="FunFam" id="3.40.50.150:FF:000003">
    <property type="entry name" value="Blast:Protein arginine N-methyltransferase 1"/>
    <property type="match status" value="1"/>
</dbReference>
<dbReference type="STRING" id="52247.A0A4T0X6M7"/>
<dbReference type="FunFam" id="2.70.160.11:FF:000001">
    <property type="entry name" value="Blast:Protein arginine N-methyltransferase 1"/>
    <property type="match status" value="1"/>
</dbReference>
<dbReference type="InterPro" id="IPR055135">
    <property type="entry name" value="PRMT_dom"/>
</dbReference>
<dbReference type="Gene3D" id="3.20.20.190">
    <property type="entry name" value="Phosphatidylinositol (PI) phosphodiesterase"/>
    <property type="match status" value="1"/>
</dbReference>
<keyword evidence="3 6" id="KW-0808">Transferase</keyword>
<dbReference type="Pfam" id="PF22528">
    <property type="entry name" value="PRMT_C"/>
    <property type="match status" value="1"/>
</dbReference>
<proteinExistence type="predicted"/>
<dbReference type="GO" id="GO:0032259">
    <property type="term" value="P:methylation"/>
    <property type="evidence" value="ECO:0007669"/>
    <property type="project" value="UniProtKB-KW"/>
</dbReference>
<dbReference type="SUPFAM" id="SSF53335">
    <property type="entry name" value="S-adenosyl-L-methionine-dependent methyltransferases"/>
    <property type="match status" value="1"/>
</dbReference>
<dbReference type="InterPro" id="IPR017946">
    <property type="entry name" value="PLC-like_Pdiesterase_TIM-brl"/>
</dbReference>
<keyword evidence="4 6" id="KW-0949">S-adenosyl-L-methionine</keyword>
<name>A0A4T0X6M7_9ASCO</name>
<dbReference type="OrthoDB" id="7848332at2759"/>
<accession>A0A4T0X6M7</accession>
<dbReference type="InterPro" id="IPR029063">
    <property type="entry name" value="SAM-dependent_MTases_sf"/>
</dbReference>
<dbReference type="InterPro" id="IPR041698">
    <property type="entry name" value="Methyltransf_25"/>
</dbReference>
<dbReference type="EMBL" id="SELW01000071">
    <property type="protein sequence ID" value="TID30995.1"/>
    <property type="molecule type" value="Genomic_DNA"/>
</dbReference>
<comment type="catalytic activity">
    <reaction evidence="5">
        <text>L-arginyl-[protein] + S-adenosyl-L-methionine = N(omega)-methyl-L-arginyl-[protein] + S-adenosyl-L-homocysteine + H(+)</text>
        <dbReference type="Rhea" id="RHEA:48100"/>
        <dbReference type="Rhea" id="RHEA-COMP:10532"/>
        <dbReference type="Rhea" id="RHEA-COMP:11990"/>
        <dbReference type="ChEBI" id="CHEBI:15378"/>
        <dbReference type="ChEBI" id="CHEBI:29965"/>
        <dbReference type="ChEBI" id="CHEBI:57856"/>
        <dbReference type="ChEBI" id="CHEBI:59789"/>
        <dbReference type="ChEBI" id="CHEBI:65280"/>
    </reaction>
    <physiologicalReaction direction="left-to-right" evidence="5">
        <dbReference type="Rhea" id="RHEA:48101"/>
    </physiologicalReaction>
</comment>
<dbReference type="GO" id="GO:0042054">
    <property type="term" value="F:histone methyltransferase activity"/>
    <property type="evidence" value="ECO:0007669"/>
    <property type="project" value="TreeGrafter"/>
</dbReference>
<evidence type="ECO:0000259" key="7">
    <source>
        <dbReference type="Pfam" id="PF13649"/>
    </source>
</evidence>
<dbReference type="GO" id="GO:0005634">
    <property type="term" value="C:nucleus"/>
    <property type="evidence" value="ECO:0007669"/>
    <property type="project" value="TreeGrafter"/>
</dbReference>
<dbReference type="CDD" id="cd02440">
    <property type="entry name" value="AdoMet_MTases"/>
    <property type="match status" value="1"/>
</dbReference>
<evidence type="ECO:0000259" key="8">
    <source>
        <dbReference type="Pfam" id="PF22528"/>
    </source>
</evidence>
<sequence length="604" mass="68337">MTTATDKKSLPFSEQHYFSSYDHFGIHEEMLKDKVRTLSYRNAIMKNKHLFKDKIVLDVGCGTGVLSMFAAQAGAKHVLAVDMSNIIEMAEKVIDLNGFSDKITLIRGKLEDVVLPYDKVDIIISEWMGYFLLYESMLDTVLEARDKYLKEGGLIFPDKASIHIAMIEDAEYKAEKIEFWEDPMQLYGFDYSPFKEIAMAEPLVDVVDNGAVCTSHYKLIEFDLNTVTIAELAFARDFKLTATRDDTIHALLAWFDIAFPSDSEKGIVEFSTGAHATYTHWKQTVFYLPETLDVKRGEIISGSLACQPNTINNRELDIELRWDFRASGDNDSRWKNKFYGVDGITRDIVVKGVHSHNDYWRKRPLIDALSVGCVSVEADVWWDGMDGEVYVGHSALALEKGNTFKKMYVDKIIKILREANRKPLIGNGHRAGVFATNPGQTLFLFVDFKTDGHALYGKIVEEVKELDNEGWLTRYDVDNDSLIWGAVTIIATGNVFKEDVVNSGRRVVFSDGDIWGDKIDWRVSPVASGSLRVGIGREIKSELSNEEIGNVCEKISRLHEDGVISRVWDTPGWPVKLRESVWDVLERCGVDLLNVDDLVAVNDY</sequence>
<dbReference type="InterPro" id="IPR025799">
    <property type="entry name" value="Arg_MeTrfase"/>
</dbReference>
<dbReference type="GO" id="GO:0035242">
    <property type="term" value="F:protein-arginine omega-N asymmetric methyltransferase activity"/>
    <property type="evidence" value="ECO:0007669"/>
    <property type="project" value="UniProtKB-EC"/>
</dbReference>
<dbReference type="PROSITE" id="PS51678">
    <property type="entry name" value="SAM_MT_PRMT"/>
    <property type="match status" value="1"/>
</dbReference>
<dbReference type="Gene3D" id="3.40.50.150">
    <property type="entry name" value="Vaccinia Virus protein VP39"/>
    <property type="match status" value="1"/>
</dbReference>
<comment type="caution">
    <text evidence="9">The sequence shown here is derived from an EMBL/GenBank/DDBJ whole genome shotgun (WGS) entry which is preliminary data.</text>
</comment>
<dbReference type="GO" id="GO:0006629">
    <property type="term" value="P:lipid metabolic process"/>
    <property type="evidence" value="ECO:0007669"/>
    <property type="project" value="InterPro"/>
</dbReference>
<reference evidence="9 10" key="1">
    <citation type="journal article" date="2019" name="Front. Genet.">
        <title>Whole-Genome Sequencing of the Opportunistic Yeast Pathogen Candida inconspicua Uncovers Its Hybrid Origin.</title>
        <authorList>
            <person name="Mixao V."/>
            <person name="Hansen A.P."/>
            <person name="Saus E."/>
            <person name="Boekhout T."/>
            <person name="Lass-Florl C."/>
            <person name="Gabaldon T."/>
        </authorList>
    </citation>
    <scope>NUCLEOTIDE SEQUENCE [LARGE SCALE GENOMIC DNA]</scope>
    <source>
        <strain evidence="9 10">CBS 180</strain>
    </source>
</reference>
<dbReference type="GO" id="GO:0008081">
    <property type="term" value="F:phosphoric diester hydrolase activity"/>
    <property type="evidence" value="ECO:0007669"/>
    <property type="project" value="InterPro"/>
</dbReference>
<evidence type="ECO:0000256" key="5">
    <source>
        <dbReference type="ARBA" id="ARBA00049303"/>
    </source>
</evidence>
<evidence type="ECO:0000256" key="3">
    <source>
        <dbReference type="ARBA" id="ARBA00022679"/>
    </source>
</evidence>
<feature type="domain" description="Methyltransferase" evidence="7">
    <location>
        <begin position="56"/>
        <end position="153"/>
    </location>
</feature>
<evidence type="ECO:0000256" key="4">
    <source>
        <dbReference type="ARBA" id="ARBA00022691"/>
    </source>
</evidence>
<evidence type="ECO:0000313" key="10">
    <source>
        <dbReference type="Proteomes" id="UP000307173"/>
    </source>
</evidence>
<dbReference type="PANTHER" id="PTHR11006">
    <property type="entry name" value="PROTEIN ARGININE N-METHYLTRANSFERASE"/>
    <property type="match status" value="1"/>
</dbReference>
<protein>
    <recommendedName>
        <fullName evidence="1">type I protein arginine methyltransferase</fullName>
        <ecNumber evidence="1">2.1.1.319</ecNumber>
    </recommendedName>
</protein>
<dbReference type="Gene3D" id="2.70.160.11">
    <property type="entry name" value="Hnrnp arginine n-methyltransferase1"/>
    <property type="match status" value="1"/>
</dbReference>
<gene>
    <name evidence="9" type="ORF">CANINC_000441</name>
</gene>
<keyword evidence="2 6" id="KW-0489">Methyltransferase</keyword>
<evidence type="ECO:0000256" key="2">
    <source>
        <dbReference type="ARBA" id="ARBA00022603"/>
    </source>
</evidence>
<evidence type="ECO:0000256" key="6">
    <source>
        <dbReference type="PROSITE-ProRule" id="PRU01015"/>
    </source>
</evidence>
<feature type="domain" description="Protein arginine N-methyltransferase" evidence="8">
    <location>
        <begin position="158"/>
        <end position="325"/>
    </location>
</feature>
<organism evidence="9 10">
    <name type="scientific">Pichia inconspicua</name>
    <dbReference type="NCBI Taxonomy" id="52247"/>
    <lineage>
        <taxon>Eukaryota</taxon>
        <taxon>Fungi</taxon>
        <taxon>Dikarya</taxon>
        <taxon>Ascomycota</taxon>
        <taxon>Saccharomycotina</taxon>
        <taxon>Pichiomycetes</taxon>
        <taxon>Pichiales</taxon>
        <taxon>Pichiaceae</taxon>
        <taxon>Pichia</taxon>
    </lineage>
</organism>
<dbReference type="AlphaFoldDB" id="A0A4T0X6M7"/>
<keyword evidence="10" id="KW-1185">Reference proteome</keyword>
<dbReference type="Proteomes" id="UP000307173">
    <property type="component" value="Unassembled WGS sequence"/>
</dbReference>
<dbReference type="Pfam" id="PF13649">
    <property type="entry name" value="Methyltransf_25"/>
    <property type="match status" value="1"/>
</dbReference>